<dbReference type="RefSeq" id="WP_203662692.1">
    <property type="nucleotide sequence ID" value="NZ_BAAAZM010000012.1"/>
</dbReference>
<dbReference type="Gene3D" id="3.40.50.150">
    <property type="entry name" value="Vaccinia Virus protein VP39"/>
    <property type="match status" value="1"/>
</dbReference>
<keyword evidence="3" id="KW-1185">Reference proteome</keyword>
<comment type="caution">
    <text evidence="2">The sequence shown here is derived from an EMBL/GenBank/DDBJ whole genome shotgun (WGS) entry which is preliminary data.</text>
</comment>
<dbReference type="PANTHER" id="PTHR43591">
    <property type="entry name" value="METHYLTRANSFERASE"/>
    <property type="match status" value="1"/>
</dbReference>
<dbReference type="Proteomes" id="UP000612808">
    <property type="component" value="Unassembled WGS sequence"/>
</dbReference>
<evidence type="ECO:0000313" key="3">
    <source>
        <dbReference type="Proteomes" id="UP000612808"/>
    </source>
</evidence>
<dbReference type="PANTHER" id="PTHR43591:SF24">
    <property type="entry name" value="2-METHOXY-6-POLYPRENYL-1,4-BENZOQUINOL METHYLASE, MITOCHONDRIAL"/>
    <property type="match status" value="1"/>
</dbReference>
<organism evidence="2 3">
    <name type="scientific">Actinocatenispora rupis</name>
    <dbReference type="NCBI Taxonomy" id="519421"/>
    <lineage>
        <taxon>Bacteria</taxon>
        <taxon>Bacillati</taxon>
        <taxon>Actinomycetota</taxon>
        <taxon>Actinomycetes</taxon>
        <taxon>Micromonosporales</taxon>
        <taxon>Micromonosporaceae</taxon>
        <taxon>Actinocatenispora</taxon>
    </lineage>
</organism>
<dbReference type="CDD" id="cd02440">
    <property type="entry name" value="AdoMet_MTases"/>
    <property type="match status" value="1"/>
</dbReference>
<dbReference type="AlphaFoldDB" id="A0A8J3J600"/>
<dbReference type="Pfam" id="PF08241">
    <property type="entry name" value="Methyltransf_11"/>
    <property type="match status" value="1"/>
</dbReference>
<evidence type="ECO:0000259" key="1">
    <source>
        <dbReference type="Pfam" id="PF08241"/>
    </source>
</evidence>
<reference evidence="2" key="1">
    <citation type="submission" date="2021-01" db="EMBL/GenBank/DDBJ databases">
        <title>Whole genome shotgun sequence of Actinocatenispora rupis NBRC 107355.</title>
        <authorList>
            <person name="Komaki H."/>
            <person name="Tamura T."/>
        </authorList>
    </citation>
    <scope>NUCLEOTIDE SEQUENCE</scope>
    <source>
        <strain evidence="2">NBRC 107355</strain>
    </source>
</reference>
<proteinExistence type="predicted"/>
<feature type="domain" description="Methyltransferase type 11" evidence="1">
    <location>
        <begin position="53"/>
        <end position="141"/>
    </location>
</feature>
<dbReference type="InterPro" id="IPR013216">
    <property type="entry name" value="Methyltransf_11"/>
</dbReference>
<sequence length="266" mass="28136">MEHLTARDVLVGESYRDGRNLDTRRSIYRYRTPHLDLVGAVLAELPARTGLVVDVGCGNGAYVSRLRAERPDLRVLGLDLSPGMAAATGTPAAVADATRLPLPDGAADALLCLHMLYHVPDPGAAVAELARVRAADGTVLIASNARDDKTEITALWRAAAYAATGVDRHVPDVTEHCSLEYAEELARAAFGEVRRIDLAGEVVVPEAGPVLAFLDSQRATTGRGLPVDDVLAAAEALLTDSIARTGSYRFTSHVGILVCRSGPDGH</sequence>
<gene>
    <name evidence="2" type="ORF">Aru02nite_56570</name>
</gene>
<dbReference type="SUPFAM" id="SSF53335">
    <property type="entry name" value="S-adenosyl-L-methionine-dependent methyltransferases"/>
    <property type="match status" value="1"/>
</dbReference>
<accession>A0A8J3J600</accession>
<dbReference type="GO" id="GO:0008757">
    <property type="term" value="F:S-adenosylmethionine-dependent methyltransferase activity"/>
    <property type="evidence" value="ECO:0007669"/>
    <property type="project" value="InterPro"/>
</dbReference>
<dbReference type="EMBL" id="BOMB01000033">
    <property type="protein sequence ID" value="GID14768.1"/>
    <property type="molecule type" value="Genomic_DNA"/>
</dbReference>
<evidence type="ECO:0000313" key="2">
    <source>
        <dbReference type="EMBL" id="GID14768.1"/>
    </source>
</evidence>
<name>A0A8J3J600_9ACTN</name>
<dbReference type="InterPro" id="IPR029063">
    <property type="entry name" value="SAM-dependent_MTases_sf"/>
</dbReference>
<protein>
    <recommendedName>
        <fullName evidence="1">Methyltransferase type 11 domain-containing protein</fullName>
    </recommendedName>
</protein>